<keyword evidence="3 6" id="KW-0812">Transmembrane</keyword>
<keyword evidence="4 6" id="KW-1133">Transmembrane helix</keyword>
<evidence type="ECO:0000259" key="7">
    <source>
        <dbReference type="Pfam" id="PF00753"/>
    </source>
</evidence>
<dbReference type="Pfam" id="PF00753">
    <property type="entry name" value="Lactamase_B"/>
    <property type="match status" value="1"/>
</dbReference>
<dbReference type="PANTHER" id="PTHR30619">
    <property type="entry name" value="DNA INTERNALIZATION/COMPETENCE PROTEIN COMEC/REC2"/>
    <property type="match status" value="1"/>
</dbReference>
<dbReference type="InterPro" id="IPR001279">
    <property type="entry name" value="Metallo-B-lactamas"/>
</dbReference>
<dbReference type="Pfam" id="PF13567">
    <property type="entry name" value="DUF4131"/>
    <property type="match status" value="1"/>
</dbReference>
<dbReference type="NCBIfam" id="TIGR00361">
    <property type="entry name" value="ComEC_Rec2"/>
    <property type="match status" value="1"/>
</dbReference>
<feature type="transmembrane region" description="Helical" evidence="6">
    <location>
        <begin position="260"/>
        <end position="293"/>
    </location>
</feature>
<feature type="transmembrane region" description="Helical" evidence="6">
    <location>
        <begin position="469"/>
        <end position="486"/>
    </location>
</feature>
<evidence type="ECO:0000259" key="9">
    <source>
        <dbReference type="Pfam" id="PF13567"/>
    </source>
</evidence>
<dbReference type="Pfam" id="PF03772">
    <property type="entry name" value="Competence"/>
    <property type="match status" value="1"/>
</dbReference>
<dbReference type="InterPro" id="IPR004797">
    <property type="entry name" value="Competence_ComEC/Rec2"/>
</dbReference>
<feature type="domain" description="Metallo-beta-lactamase" evidence="7">
    <location>
        <begin position="497"/>
        <end position="572"/>
    </location>
</feature>
<feature type="transmembrane region" description="Helical" evidence="6">
    <location>
        <begin position="416"/>
        <end position="435"/>
    </location>
</feature>
<reference evidence="10" key="1">
    <citation type="submission" date="2019-04" db="EMBL/GenBank/DDBJ databases">
        <authorList>
            <person name="Brambilla D."/>
        </authorList>
    </citation>
    <scope>NUCLEOTIDE SEQUENCE</scope>
    <source>
        <strain evidence="10">BAL1</strain>
    </source>
</reference>
<evidence type="ECO:0000256" key="1">
    <source>
        <dbReference type="ARBA" id="ARBA00004651"/>
    </source>
</evidence>
<dbReference type="SUPFAM" id="SSF56281">
    <property type="entry name" value="Metallo-hydrolase/oxidoreductase"/>
    <property type="match status" value="1"/>
</dbReference>
<dbReference type="NCBIfam" id="TIGR00360">
    <property type="entry name" value="ComEC_N-term"/>
    <property type="match status" value="1"/>
</dbReference>
<dbReference type="AlphaFoldDB" id="A0A486XJ18"/>
<evidence type="ECO:0000256" key="6">
    <source>
        <dbReference type="SAM" id="Phobius"/>
    </source>
</evidence>
<dbReference type="PANTHER" id="PTHR30619:SF1">
    <property type="entry name" value="RECOMBINATION PROTEIN 2"/>
    <property type="match status" value="1"/>
</dbReference>
<feature type="transmembrane region" description="Helical" evidence="6">
    <location>
        <begin position="324"/>
        <end position="343"/>
    </location>
</feature>
<protein>
    <submittedName>
        <fullName evidence="10">DNA internalization-related competence protein ComEC/Rec2</fullName>
    </submittedName>
</protein>
<evidence type="ECO:0000256" key="4">
    <source>
        <dbReference type="ARBA" id="ARBA00022989"/>
    </source>
</evidence>
<dbReference type="InterPro" id="IPR052159">
    <property type="entry name" value="Competence_DNA_uptake"/>
</dbReference>
<sequence>MKIFCIGVLAGSLLSLFLPIVPPFLSVFFLVVLAALLMWRRYWFLAGIMAYFCCWIAQYNAYTHAQQRLFQHDGDLNGIIVSIPKQYPQYSQFILQLENTAAKGYRIQLNWPQPVPVLSQGQHWRLQAKLKPVAGSANPAGPNREAQGLLQDILAQGSVRHEIAPELLVQRTAWRQLLVRRIQHATANLNSAPLLHALALGERQFSPQLWQGVQQSGLAHLLAISGLHIGLVFGWGLWLLRLLPWPLCWLNWRQPVALCGALGMVLSYAWLAGFAIPTIRAAYALLILVLALLQYRRFSYSSYWLVLIASMLLVQPFFSLSKSFWLSLLAVALIFLWLWRWPAHRSDYWQKFKMFLLFHAGLTLFMAFLSVLLFGGSPALALISNILWLPWCSLLAIPLLFVSLLAELLSVPGSIWLWRLTDMVFWPLLQWLQWSASQASWWALPDFPWWLLAALCIMCMLFILAYQHWYGVLALTLLVPLLSVLLRPPQWQLHLIDVGQGLAVLMQYGQRGLLYDAGPRFGDYSATAAQVLPYLRQRGITRLDALILSHDDSDHTGDWALLQQYFPQTTIYTDITDINGAKSCNQLPADFLGAQLRVLQQGHYSRKNDQSCVVLLEIHGWQVLLPGDIGQSVELALLTRYPELTADVLVLAHHGSSSSSHLAFLHQLAPKLALNSASLYNRHQHPAQQVQQRLQLLGIPLHNTAHSGAIVLNIGPKSLALRQYRDQRIPYWLQKPVGNAETLLTTR</sequence>
<organism evidence="10">
    <name type="scientific">Rheinheimera sp. BAL341</name>
    <dbReference type="NCBI Taxonomy" id="1708203"/>
    <lineage>
        <taxon>Bacteria</taxon>
        <taxon>Pseudomonadati</taxon>
        <taxon>Pseudomonadota</taxon>
        <taxon>Gammaproteobacteria</taxon>
        <taxon>Chromatiales</taxon>
        <taxon>Chromatiaceae</taxon>
        <taxon>Rheinheimera</taxon>
    </lineage>
</organism>
<evidence type="ECO:0000259" key="8">
    <source>
        <dbReference type="Pfam" id="PF03772"/>
    </source>
</evidence>
<dbReference type="GO" id="GO:0005886">
    <property type="term" value="C:plasma membrane"/>
    <property type="evidence" value="ECO:0007669"/>
    <property type="project" value="UniProtKB-SubCell"/>
</dbReference>
<keyword evidence="5 6" id="KW-0472">Membrane</keyword>
<dbReference type="InterPro" id="IPR036866">
    <property type="entry name" value="RibonucZ/Hydroxyglut_hydro"/>
</dbReference>
<dbReference type="EMBL" id="CAAJGR010000048">
    <property type="protein sequence ID" value="VHO01271.1"/>
    <property type="molecule type" value="Genomic_DNA"/>
</dbReference>
<accession>A0A486XJ18</accession>
<feature type="transmembrane region" description="Helical" evidence="6">
    <location>
        <begin position="12"/>
        <end position="36"/>
    </location>
</feature>
<gene>
    <name evidence="10" type="ORF">BAL341_268</name>
</gene>
<feature type="transmembrane region" description="Helical" evidence="6">
    <location>
        <begin position="388"/>
        <end position="409"/>
    </location>
</feature>
<feature type="transmembrane region" description="Helical" evidence="6">
    <location>
        <begin position="355"/>
        <end position="376"/>
    </location>
</feature>
<feature type="transmembrane region" description="Helical" evidence="6">
    <location>
        <begin position="42"/>
        <end position="62"/>
    </location>
</feature>
<feature type="transmembrane region" description="Helical" evidence="6">
    <location>
        <begin position="300"/>
        <end position="318"/>
    </location>
</feature>
<dbReference type="CDD" id="cd07731">
    <property type="entry name" value="ComA-like_MBL-fold"/>
    <property type="match status" value="1"/>
</dbReference>
<dbReference type="InterPro" id="IPR035681">
    <property type="entry name" value="ComA-like_MBL"/>
</dbReference>
<evidence type="ECO:0000256" key="3">
    <source>
        <dbReference type="ARBA" id="ARBA00022692"/>
    </source>
</evidence>
<dbReference type="InterPro" id="IPR004477">
    <property type="entry name" value="ComEC_N"/>
</dbReference>
<dbReference type="InterPro" id="IPR025405">
    <property type="entry name" value="DUF4131"/>
</dbReference>
<proteinExistence type="predicted"/>
<evidence type="ECO:0000313" key="10">
    <source>
        <dbReference type="EMBL" id="VHO01271.1"/>
    </source>
</evidence>
<name>A0A486XJ18_9GAMM</name>
<keyword evidence="2" id="KW-1003">Cell membrane</keyword>
<feature type="transmembrane region" description="Helical" evidence="6">
    <location>
        <begin position="447"/>
        <end position="464"/>
    </location>
</feature>
<dbReference type="Gene3D" id="3.60.15.10">
    <property type="entry name" value="Ribonuclease Z/Hydroxyacylglutathione hydrolase-like"/>
    <property type="match status" value="1"/>
</dbReference>
<dbReference type="GO" id="GO:0030420">
    <property type="term" value="P:establishment of competence for transformation"/>
    <property type="evidence" value="ECO:0007669"/>
    <property type="project" value="InterPro"/>
</dbReference>
<evidence type="ECO:0000256" key="2">
    <source>
        <dbReference type="ARBA" id="ARBA00022475"/>
    </source>
</evidence>
<feature type="transmembrane region" description="Helical" evidence="6">
    <location>
        <begin position="218"/>
        <end position="240"/>
    </location>
</feature>
<comment type="subcellular location">
    <subcellularLocation>
        <location evidence="1">Cell membrane</location>
        <topology evidence="1">Multi-pass membrane protein</topology>
    </subcellularLocation>
</comment>
<feature type="domain" description="ComEC/Rec2-related protein" evidence="8">
    <location>
        <begin position="198"/>
        <end position="465"/>
    </location>
</feature>
<evidence type="ECO:0000256" key="5">
    <source>
        <dbReference type="ARBA" id="ARBA00023136"/>
    </source>
</evidence>
<feature type="domain" description="DUF4131" evidence="9">
    <location>
        <begin position="24"/>
        <end position="160"/>
    </location>
</feature>